<proteinExistence type="inferred from homology"/>
<name>A0ABW8C8Q3_9ACTN</name>
<comment type="similarity">
    <text evidence="1 2">Belongs to the arylamine N-acetyltransferase family.</text>
</comment>
<dbReference type="Gene3D" id="3.30.2140.10">
    <property type="entry name" value="Arylamine N-acetyltransferase"/>
    <property type="match status" value="1"/>
</dbReference>
<dbReference type="Gene3D" id="2.40.128.150">
    <property type="entry name" value="Cysteine proteinases"/>
    <property type="match status" value="1"/>
</dbReference>
<comment type="caution">
    <text evidence="3">The sequence shown here is derived from an EMBL/GenBank/DDBJ whole genome shotgun (WGS) entry which is preliminary data.</text>
</comment>
<dbReference type="Pfam" id="PF00797">
    <property type="entry name" value="Acetyltransf_2"/>
    <property type="match status" value="1"/>
</dbReference>
<dbReference type="SUPFAM" id="SSF54001">
    <property type="entry name" value="Cysteine proteinases"/>
    <property type="match status" value="1"/>
</dbReference>
<protein>
    <submittedName>
        <fullName evidence="3">Arylamine N-acetyltransferase</fullName>
    </submittedName>
</protein>
<dbReference type="PANTHER" id="PTHR11786">
    <property type="entry name" value="N-HYDROXYARYLAMINE O-ACETYLTRANSFERASE"/>
    <property type="match status" value="1"/>
</dbReference>
<accession>A0ABW8C8Q3</accession>
<dbReference type="PRINTS" id="PR01543">
    <property type="entry name" value="ANATRNSFRASE"/>
</dbReference>
<dbReference type="InterPro" id="IPR038765">
    <property type="entry name" value="Papain-like_cys_pep_sf"/>
</dbReference>
<evidence type="ECO:0000256" key="2">
    <source>
        <dbReference type="RuleBase" id="RU003452"/>
    </source>
</evidence>
<organism evidence="3 4">
    <name type="scientific">Streptomyces fildesensis</name>
    <dbReference type="NCBI Taxonomy" id="375757"/>
    <lineage>
        <taxon>Bacteria</taxon>
        <taxon>Bacillati</taxon>
        <taxon>Actinomycetota</taxon>
        <taxon>Actinomycetes</taxon>
        <taxon>Kitasatosporales</taxon>
        <taxon>Streptomycetaceae</taxon>
        <taxon>Streptomyces</taxon>
    </lineage>
</organism>
<evidence type="ECO:0000256" key="1">
    <source>
        <dbReference type="ARBA" id="ARBA00006547"/>
    </source>
</evidence>
<dbReference type="Proteomes" id="UP001614394">
    <property type="component" value="Unassembled WGS sequence"/>
</dbReference>
<evidence type="ECO:0000313" key="3">
    <source>
        <dbReference type="EMBL" id="MFI9102815.1"/>
    </source>
</evidence>
<dbReference type="RefSeq" id="WP_399650916.1">
    <property type="nucleotide sequence ID" value="NZ_JBITYG010000005.1"/>
</dbReference>
<dbReference type="PANTHER" id="PTHR11786:SF0">
    <property type="entry name" value="ARYLAMINE N-ACETYLTRANSFERASE 4-RELATED"/>
    <property type="match status" value="1"/>
</dbReference>
<dbReference type="EMBL" id="JBITYG010000005">
    <property type="protein sequence ID" value="MFI9102815.1"/>
    <property type="molecule type" value="Genomic_DNA"/>
</dbReference>
<reference evidence="3 4" key="1">
    <citation type="submission" date="2024-10" db="EMBL/GenBank/DDBJ databases">
        <title>The Natural Products Discovery Center: Release of the First 8490 Sequenced Strains for Exploring Actinobacteria Biosynthetic Diversity.</title>
        <authorList>
            <person name="Kalkreuter E."/>
            <person name="Kautsar S.A."/>
            <person name="Yang D."/>
            <person name="Bader C.D."/>
            <person name="Teijaro C.N."/>
            <person name="Fluegel L."/>
            <person name="Davis C.M."/>
            <person name="Simpson J.R."/>
            <person name="Lauterbach L."/>
            <person name="Steele A.D."/>
            <person name="Gui C."/>
            <person name="Meng S."/>
            <person name="Li G."/>
            <person name="Viehrig K."/>
            <person name="Ye F."/>
            <person name="Su P."/>
            <person name="Kiefer A.F."/>
            <person name="Nichols A."/>
            <person name="Cepeda A.J."/>
            <person name="Yan W."/>
            <person name="Fan B."/>
            <person name="Jiang Y."/>
            <person name="Adhikari A."/>
            <person name="Zheng C.-J."/>
            <person name="Schuster L."/>
            <person name="Cowan T.M."/>
            <person name="Smanski M.J."/>
            <person name="Chevrette M.G."/>
            <person name="De Carvalho L.P.S."/>
            <person name="Shen B."/>
        </authorList>
    </citation>
    <scope>NUCLEOTIDE SEQUENCE [LARGE SCALE GENOMIC DNA]</scope>
    <source>
        <strain evidence="3 4">NPDC053399</strain>
    </source>
</reference>
<sequence length="301" mass="32570">MTATPAGPVAERESAAGSVAEFVAESVWSGDQLDLDAYLARIGYTGGLEPTAETLRGLHRAHTAAIPFENLEAALEREVRLDLDSVQRKLVTERRGGYCYEQNSLFAAVLERLGFVFTAHGARVRTAGPTLRPITHVLLRVVVDGAEWIADTGFGGPGTLEPVEVRVGTPTWQGGWAYEVAEEAGGVRVLRSLGARGWSDLYAFAPNPLYPVDVVILNHFTSTHPLSRFTGQIVVQRVTPQARYSLVRDELTVTRAGAADGAEERRKVSAAELSEVLESTFGLVIAAADIERLGRLHDPAR</sequence>
<gene>
    <name evidence="3" type="ORF">ACIGXA_20060</name>
</gene>
<dbReference type="InterPro" id="IPR001447">
    <property type="entry name" value="Arylamine_N-AcTrfase"/>
</dbReference>
<keyword evidence="4" id="KW-1185">Reference proteome</keyword>
<evidence type="ECO:0000313" key="4">
    <source>
        <dbReference type="Proteomes" id="UP001614394"/>
    </source>
</evidence>